<dbReference type="InterPro" id="IPR050896">
    <property type="entry name" value="Mito_lipid_metab_GTPase"/>
</dbReference>
<organism evidence="2 3">
    <name type="scientific">Ligilactobacillus salivarius</name>
    <dbReference type="NCBI Taxonomy" id="1624"/>
    <lineage>
        <taxon>Bacteria</taxon>
        <taxon>Bacillati</taxon>
        <taxon>Bacillota</taxon>
        <taxon>Bacilli</taxon>
        <taxon>Lactobacillales</taxon>
        <taxon>Lactobacillaceae</taxon>
        <taxon>Ligilactobacillus</taxon>
    </lineage>
</organism>
<evidence type="ECO:0000259" key="1">
    <source>
        <dbReference type="Pfam" id="PF21516"/>
    </source>
</evidence>
<evidence type="ECO:0000313" key="3">
    <source>
        <dbReference type="Proteomes" id="UP000467635"/>
    </source>
</evidence>
<reference evidence="2 3" key="1">
    <citation type="submission" date="2019-11" db="EMBL/GenBank/DDBJ databases">
        <title>Draft Genome Sequence of Plant Growth-Promoting Rhizosphere-Associated Bacteria.</title>
        <authorList>
            <person name="Vasilyev I.Y."/>
            <person name="Radchenko V."/>
            <person name="Ilnitskaya E.V."/>
        </authorList>
    </citation>
    <scope>NUCLEOTIDE SEQUENCE [LARGE SCALE GENOMIC DNA]</scope>
    <source>
        <strain evidence="2 3">VRA_01-1sq_f</strain>
    </source>
</reference>
<feature type="domain" description="NOA1/YqeH-like C-terminal" evidence="1">
    <location>
        <begin position="95"/>
        <end position="187"/>
    </location>
</feature>
<evidence type="ECO:0000313" key="2">
    <source>
        <dbReference type="EMBL" id="MSE08193.1"/>
    </source>
</evidence>
<dbReference type="PANTHER" id="PTHR46434:SF1">
    <property type="entry name" value="GENETIC INTERACTOR OF PROHIBITINS 3, MITOCHONDRIAL"/>
    <property type="match status" value="1"/>
</dbReference>
<dbReference type="Pfam" id="PF21516">
    <property type="entry name" value="YqeH-like_C"/>
    <property type="match status" value="1"/>
</dbReference>
<dbReference type="EMBL" id="WKKX01000194">
    <property type="protein sequence ID" value="MSE08193.1"/>
    <property type="molecule type" value="Genomic_DNA"/>
</dbReference>
<dbReference type="Proteomes" id="UP000467635">
    <property type="component" value="Unassembled WGS sequence"/>
</dbReference>
<dbReference type="AlphaFoldDB" id="A0A7X2MF24"/>
<accession>A0A7X2MF24</accession>
<dbReference type="InterPro" id="IPR048422">
    <property type="entry name" value="NOA1/YqeH-like_C"/>
</dbReference>
<name>A0A7X2MF24_9LACO</name>
<proteinExistence type="predicted"/>
<protein>
    <submittedName>
        <fullName evidence="2">Ribosome biogenesis GTPase YqeH</fullName>
    </submittedName>
</protein>
<dbReference type="PANTHER" id="PTHR46434">
    <property type="entry name" value="GENETIC INTERACTOR OF PROHIBITINS 3, MITOCHONDRIAL"/>
    <property type="match status" value="1"/>
</dbReference>
<feature type="non-terminal residue" evidence="2">
    <location>
        <position position="1"/>
    </location>
</feature>
<sequence length="188" mass="21162">NRILQQQTGISELITTSRFPGTTLDTLSIPFDDGKNLIDTPLIIHKQQMAHYLTGKSLKFASPQKEIKPKVYQLNEGQTIFLGSLARFDYISGGRTSVIAYFDNNLPLHRTKLQNADKFYEKHAGELLQPPTREELEKMPKLTRFEFKISEKSDLVFSGLGWISLSPNTIVAGWAPEGVGVLIRKAMI</sequence>
<gene>
    <name evidence="2" type="primary">yqeH</name>
    <name evidence="2" type="ORF">GKC33_05535</name>
</gene>
<comment type="caution">
    <text evidence="2">The sequence shown here is derived from an EMBL/GenBank/DDBJ whole genome shotgun (WGS) entry which is preliminary data.</text>
</comment>